<dbReference type="InterPro" id="IPR005467">
    <property type="entry name" value="His_kinase_dom"/>
</dbReference>
<feature type="domain" description="Histidine kinase" evidence="11">
    <location>
        <begin position="358"/>
        <end position="583"/>
    </location>
</feature>
<dbReference type="PROSITE" id="PS50112">
    <property type="entry name" value="PAS"/>
    <property type="match status" value="1"/>
</dbReference>
<accession>A0A5R9GRU7</accession>
<keyword evidence="8" id="KW-0902">Two-component regulatory system</keyword>
<keyword evidence="15" id="KW-1185">Reference proteome</keyword>
<feature type="transmembrane region" description="Helical" evidence="10">
    <location>
        <begin position="30"/>
        <end position="50"/>
    </location>
</feature>
<keyword evidence="10" id="KW-0472">Membrane</keyword>
<evidence type="ECO:0000256" key="3">
    <source>
        <dbReference type="ARBA" id="ARBA00022553"/>
    </source>
</evidence>
<evidence type="ECO:0000256" key="8">
    <source>
        <dbReference type="ARBA" id="ARBA00023012"/>
    </source>
</evidence>
<keyword evidence="7" id="KW-0067">ATP-binding</keyword>
<proteinExistence type="predicted"/>
<feature type="transmembrane region" description="Helical" evidence="10">
    <location>
        <begin position="56"/>
        <end position="78"/>
    </location>
</feature>
<dbReference type="InterPro" id="IPR000014">
    <property type="entry name" value="PAS"/>
</dbReference>
<dbReference type="InterPro" id="IPR036097">
    <property type="entry name" value="HisK_dim/P_sf"/>
</dbReference>
<evidence type="ECO:0000256" key="2">
    <source>
        <dbReference type="ARBA" id="ARBA00012438"/>
    </source>
</evidence>
<dbReference type="InterPro" id="IPR003661">
    <property type="entry name" value="HisK_dim/P_dom"/>
</dbReference>
<dbReference type="InterPro" id="IPR011006">
    <property type="entry name" value="CheY-like_superfamily"/>
</dbReference>
<evidence type="ECO:0000313" key="15">
    <source>
        <dbReference type="Proteomes" id="UP000306585"/>
    </source>
</evidence>
<dbReference type="PRINTS" id="PR00344">
    <property type="entry name" value="BCTRLSENSOR"/>
</dbReference>
<protein>
    <recommendedName>
        <fullName evidence="2">histidine kinase</fullName>
        <ecNumber evidence="2">2.7.13.3</ecNumber>
    </recommendedName>
</protein>
<dbReference type="InterPro" id="IPR035965">
    <property type="entry name" value="PAS-like_dom_sf"/>
</dbReference>
<dbReference type="Gene3D" id="3.30.450.20">
    <property type="entry name" value="PAS domain"/>
    <property type="match status" value="1"/>
</dbReference>
<dbReference type="SUPFAM" id="SSF52172">
    <property type="entry name" value="CheY-like"/>
    <property type="match status" value="1"/>
</dbReference>
<evidence type="ECO:0000256" key="6">
    <source>
        <dbReference type="ARBA" id="ARBA00022777"/>
    </source>
</evidence>
<evidence type="ECO:0000259" key="13">
    <source>
        <dbReference type="PROSITE" id="PS50112"/>
    </source>
</evidence>
<dbReference type="Pfam" id="PF02518">
    <property type="entry name" value="HATPase_c"/>
    <property type="match status" value="1"/>
</dbReference>
<keyword evidence="6" id="KW-0418">Kinase</keyword>
<feature type="modified residue" description="4-aspartylphosphate" evidence="9">
    <location>
        <position position="657"/>
    </location>
</feature>
<feature type="transmembrane region" description="Helical" evidence="10">
    <location>
        <begin position="90"/>
        <end position="113"/>
    </location>
</feature>
<dbReference type="Gene3D" id="3.40.50.2300">
    <property type="match status" value="1"/>
</dbReference>
<dbReference type="GO" id="GO:0006355">
    <property type="term" value="P:regulation of DNA-templated transcription"/>
    <property type="evidence" value="ECO:0007669"/>
    <property type="project" value="InterPro"/>
</dbReference>
<dbReference type="SUPFAM" id="SSF55785">
    <property type="entry name" value="PYP-like sensor domain (PAS domain)"/>
    <property type="match status" value="1"/>
</dbReference>
<evidence type="ECO:0000259" key="12">
    <source>
        <dbReference type="PROSITE" id="PS50110"/>
    </source>
</evidence>
<organism evidence="14 15">
    <name type="scientific">Mariprofundus erugo</name>
    <dbReference type="NCBI Taxonomy" id="2528639"/>
    <lineage>
        <taxon>Bacteria</taxon>
        <taxon>Pseudomonadati</taxon>
        <taxon>Pseudomonadota</taxon>
        <taxon>Candidatius Mariprofundia</taxon>
        <taxon>Mariprofundales</taxon>
        <taxon>Mariprofundaceae</taxon>
        <taxon>Mariprofundus</taxon>
    </lineage>
</organism>
<dbReference type="CDD" id="cd00082">
    <property type="entry name" value="HisKA"/>
    <property type="match status" value="1"/>
</dbReference>
<dbReference type="RefSeq" id="WP_138238249.1">
    <property type="nucleotide sequence ID" value="NZ_VBRY01000002.1"/>
</dbReference>
<dbReference type="Gene3D" id="1.10.287.130">
    <property type="match status" value="1"/>
</dbReference>
<dbReference type="EC" id="2.7.13.3" evidence="2"/>
<dbReference type="SMART" id="SM00448">
    <property type="entry name" value="REC"/>
    <property type="match status" value="1"/>
</dbReference>
<keyword evidence="10" id="KW-0812">Transmembrane</keyword>
<feature type="domain" description="PAS" evidence="13">
    <location>
        <begin position="221"/>
        <end position="291"/>
    </location>
</feature>
<dbReference type="InterPro" id="IPR004358">
    <property type="entry name" value="Sig_transdc_His_kin-like_C"/>
</dbReference>
<dbReference type="GO" id="GO:0000155">
    <property type="term" value="F:phosphorelay sensor kinase activity"/>
    <property type="evidence" value="ECO:0007669"/>
    <property type="project" value="InterPro"/>
</dbReference>
<feature type="transmembrane region" description="Helical" evidence="10">
    <location>
        <begin position="146"/>
        <end position="162"/>
    </location>
</feature>
<dbReference type="EMBL" id="VBRY01000002">
    <property type="protein sequence ID" value="TLS68630.1"/>
    <property type="molecule type" value="Genomic_DNA"/>
</dbReference>
<feature type="transmembrane region" description="Helical" evidence="10">
    <location>
        <begin position="119"/>
        <end position="139"/>
    </location>
</feature>
<dbReference type="CDD" id="cd00156">
    <property type="entry name" value="REC"/>
    <property type="match status" value="1"/>
</dbReference>
<dbReference type="InterPro" id="IPR001789">
    <property type="entry name" value="Sig_transdc_resp-reg_receiver"/>
</dbReference>
<evidence type="ECO:0000259" key="11">
    <source>
        <dbReference type="PROSITE" id="PS50109"/>
    </source>
</evidence>
<dbReference type="NCBIfam" id="TIGR00229">
    <property type="entry name" value="sensory_box"/>
    <property type="match status" value="1"/>
</dbReference>
<evidence type="ECO:0000256" key="1">
    <source>
        <dbReference type="ARBA" id="ARBA00000085"/>
    </source>
</evidence>
<dbReference type="GO" id="GO:0005524">
    <property type="term" value="F:ATP binding"/>
    <property type="evidence" value="ECO:0007669"/>
    <property type="project" value="UniProtKB-KW"/>
</dbReference>
<dbReference type="PROSITE" id="PS50110">
    <property type="entry name" value="RESPONSE_REGULATORY"/>
    <property type="match status" value="1"/>
</dbReference>
<dbReference type="Proteomes" id="UP000306585">
    <property type="component" value="Unassembled WGS sequence"/>
</dbReference>
<dbReference type="PANTHER" id="PTHR43065:SF42">
    <property type="entry name" value="TWO-COMPONENT SENSOR PPRA"/>
    <property type="match status" value="1"/>
</dbReference>
<dbReference type="Pfam" id="PF00989">
    <property type="entry name" value="PAS"/>
    <property type="match status" value="1"/>
</dbReference>
<evidence type="ECO:0000313" key="14">
    <source>
        <dbReference type="EMBL" id="TLS68630.1"/>
    </source>
</evidence>
<name>A0A5R9GRU7_9PROT</name>
<dbReference type="InterPro" id="IPR013767">
    <property type="entry name" value="PAS_fold"/>
</dbReference>
<dbReference type="Pfam" id="PF00072">
    <property type="entry name" value="Response_reg"/>
    <property type="match status" value="1"/>
</dbReference>
<dbReference type="CDD" id="cd00130">
    <property type="entry name" value="PAS"/>
    <property type="match status" value="1"/>
</dbReference>
<dbReference type="InterPro" id="IPR003594">
    <property type="entry name" value="HATPase_dom"/>
</dbReference>
<keyword evidence="5" id="KW-0547">Nucleotide-binding</keyword>
<comment type="catalytic activity">
    <reaction evidence="1">
        <text>ATP + protein L-histidine = ADP + protein N-phospho-L-histidine.</text>
        <dbReference type="EC" id="2.7.13.3"/>
    </reaction>
</comment>
<keyword evidence="10" id="KW-1133">Transmembrane helix</keyword>
<gene>
    <name evidence="14" type="ORF">FEF65_02690</name>
</gene>
<keyword evidence="4" id="KW-0808">Transferase</keyword>
<keyword evidence="3 9" id="KW-0597">Phosphoprotein</keyword>
<feature type="domain" description="Response regulatory" evidence="12">
    <location>
        <begin position="606"/>
        <end position="722"/>
    </location>
</feature>
<comment type="caution">
    <text evidence="14">The sequence shown here is derived from an EMBL/GenBank/DDBJ whole genome shotgun (WGS) entry which is preliminary data.</text>
</comment>
<dbReference type="InterPro" id="IPR036890">
    <property type="entry name" value="HATPase_C_sf"/>
</dbReference>
<evidence type="ECO:0000256" key="4">
    <source>
        <dbReference type="ARBA" id="ARBA00022679"/>
    </source>
</evidence>
<evidence type="ECO:0000256" key="7">
    <source>
        <dbReference type="ARBA" id="ARBA00022840"/>
    </source>
</evidence>
<dbReference type="SUPFAM" id="SSF55874">
    <property type="entry name" value="ATPase domain of HSP90 chaperone/DNA topoisomerase II/histidine kinase"/>
    <property type="match status" value="1"/>
</dbReference>
<sequence length="730" mass="80538">MSQSATISPSISKAQLLCLEQLRLLHKPSLLIAASTLVAGTLMVASQWDIASHSTLLLWVTTLFCAAALRLGIYFSFSRTDRQLQQQRKWKAMTVAATWLVGSIWGWLGYFHFPADDPLHLVTMMLILIGLAAGSITTLSPLRSASLPFILLLLTPVTYHLFTLPATSLHFISFLLIFYLCFLIGSALQNYQTHKDNISLRIESSEREKAVRASEKELQLSEEKFRTLTEHGSDIVATINRDGVISFSSRSAERILGYPQQTLIGQSLFELVHEDDRPGLTHAMTEMFANPGNSIPAAFRIRHCLGRWLDIESIGRTTGDHGQETLILNARDVTAHKELELQLHQSQKMEAIGTLVGGIAHNFNNNLAAMTGNIYLARLSSQDNSNTLKRLDSLDLLASRSADMIKQLLAFARQDRLSMKPLRLNRLLNHDIALTANLIQESIELRLDICTDEIMIRGDASQIQQALINLLINARDAVATIENPEILCSLQRYQADHAFHHRHPEIKGEQFARLSVQDNGCGIPGDALGKIFEPFYTTKDVDKGTGLGLAMVYGAIQAHGGVIDVTSSPHAGTTIDMYLPIIQEQEGRNEEAGHIAPSIHHGAGETILLVDDDTTVLHSTREVLLSLGFRVITAEHGIAALEQFEQQPESIRLLLTDIVMPKMGGIALAQAIRQRNNHLPVIFATGYDRKEALDAEAAISHSSVLSKPFSISRLSQAIHDSLLSAGQEKG</sequence>
<dbReference type="PROSITE" id="PS50109">
    <property type="entry name" value="HIS_KIN"/>
    <property type="match status" value="1"/>
</dbReference>
<dbReference type="SMART" id="SM00091">
    <property type="entry name" value="PAS"/>
    <property type="match status" value="1"/>
</dbReference>
<dbReference type="PANTHER" id="PTHR43065">
    <property type="entry name" value="SENSOR HISTIDINE KINASE"/>
    <property type="match status" value="1"/>
</dbReference>
<evidence type="ECO:0000256" key="9">
    <source>
        <dbReference type="PROSITE-ProRule" id="PRU00169"/>
    </source>
</evidence>
<dbReference type="AlphaFoldDB" id="A0A5R9GRU7"/>
<evidence type="ECO:0000256" key="10">
    <source>
        <dbReference type="SAM" id="Phobius"/>
    </source>
</evidence>
<dbReference type="SMART" id="SM00387">
    <property type="entry name" value="HATPase_c"/>
    <property type="match status" value="1"/>
</dbReference>
<dbReference type="SUPFAM" id="SSF47384">
    <property type="entry name" value="Homodimeric domain of signal transducing histidine kinase"/>
    <property type="match status" value="1"/>
</dbReference>
<evidence type="ECO:0000256" key="5">
    <source>
        <dbReference type="ARBA" id="ARBA00022741"/>
    </source>
</evidence>
<reference evidence="14 15" key="1">
    <citation type="journal article" date="2019" name="Appl. Environ. Microbiol.">
        <title>Environmental Evidence and Genomic Insight of Iron-oxidizing Bacteria Preference Towards More Corrosion Resistant Stainless Steel at Higher Salinities.</title>
        <authorList>
            <person name="Garrison C.E."/>
            <person name="Price K.A."/>
            <person name="Field E.K."/>
        </authorList>
    </citation>
    <scope>NUCLEOTIDE SEQUENCE [LARGE SCALE GENOMIC DNA]</scope>
    <source>
        <strain evidence="14 15">P3</strain>
    </source>
</reference>
<dbReference type="Gene3D" id="3.30.565.10">
    <property type="entry name" value="Histidine kinase-like ATPase, C-terminal domain"/>
    <property type="match status" value="1"/>
</dbReference>